<dbReference type="PANTHER" id="PTHR45786">
    <property type="entry name" value="DNA BINDING PROTEIN-LIKE"/>
    <property type="match status" value="1"/>
</dbReference>
<reference evidence="3 4" key="1">
    <citation type="journal article" date="2018" name="Mol. Plant">
        <title>The genome of Artemisia annua provides insight into the evolution of Asteraceae family and artemisinin biosynthesis.</title>
        <authorList>
            <person name="Shen Q."/>
            <person name="Zhang L."/>
            <person name="Liao Z."/>
            <person name="Wang S."/>
            <person name="Yan T."/>
            <person name="Shi P."/>
            <person name="Liu M."/>
            <person name="Fu X."/>
            <person name="Pan Q."/>
            <person name="Wang Y."/>
            <person name="Lv Z."/>
            <person name="Lu X."/>
            <person name="Zhang F."/>
            <person name="Jiang W."/>
            <person name="Ma Y."/>
            <person name="Chen M."/>
            <person name="Hao X."/>
            <person name="Li L."/>
            <person name="Tang Y."/>
            <person name="Lv G."/>
            <person name="Zhou Y."/>
            <person name="Sun X."/>
            <person name="Brodelius P.E."/>
            <person name="Rose J.K.C."/>
            <person name="Tang K."/>
        </authorList>
    </citation>
    <scope>NUCLEOTIDE SEQUENCE [LARGE SCALE GENOMIC DNA]</scope>
    <source>
        <strain evidence="4">cv. Huhao1</strain>
        <tissue evidence="3">Leaf</tissue>
    </source>
</reference>
<feature type="compositionally biased region" description="Basic and acidic residues" evidence="1">
    <location>
        <begin position="1"/>
        <end position="18"/>
    </location>
</feature>
<sequence length="218" mass="24877">MDHETSRIPRKKREDIKQKASVSFSNMPKKTGKRLKGSTFNYQLPTTAKPVKQRMPKKSHKRIGFTSREHQIDDTTVMSLIAMLNQSSAVAKAFRMARDWCASHAMPNLQLRLLSNRTSSRQYNTPSVSEVAALITNDFGQGIPARDIIVSYYNYPFYIRTFFKEKNKIMWWIWVLVMADLVLVMADLSGDGGYVLVMADLDVWGVDDVVDLGFGCRD</sequence>
<comment type="caution">
    <text evidence="3">The sequence shown here is derived from an EMBL/GenBank/DDBJ whole genome shotgun (WGS) entry which is preliminary data.</text>
</comment>
<dbReference type="AlphaFoldDB" id="A0A2U1P6Z5"/>
<dbReference type="EMBL" id="PKPP01001577">
    <property type="protein sequence ID" value="PWA81533.1"/>
    <property type="molecule type" value="Genomic_DNA"/>
</dbReference>
<dbReference type="OrthoDB" id="1166374at2759"/>
<keyword evidence="2" id="KW-0812">Transmembrane</keyword>
<evidence type="ECO:0000313" key="4">
    <source>
        <dbReference type="Proteomes" id="UP000245207"/>
    </source>
</evidence>
<keyword evidence="2" id="KW-1133">Transmembrane helix</keyword>
<accession>A0A2U1P6Z5</accession>
<feature type="transmembrane region" description="Helical" evidence="2">
    <location>
        <begin position="169"/>
        <end position="186"/>
    </location>
</feature>
<proteinExistence type="predicted"/>
<keyword evidence="2" id="KW-0472">Membrane</keyword>
<dbReference type="PANTHER" id="PTHR45786:SF74">
    <property type="entry name" value="ATP-DEPENDENT DNA HELICASE"/>
    <property type="match status" value="1"/>
</dbReference>
<dbReference type="Proteomes" id="UP000245207">
    <property type="component" value="Unassembled WGS sequence"/>
</dbReference>
<evidence type="ECO:0000256" key="2">
    <source>
        <dbReference type="SAM" id="Phobius"/>
    </source>
</evidence>
<evidence type="ECO:0000313" key="3">
    <source>
        <dbReference type="EMBL" id="PWA81533.1"/>
    </source>
</evidence>
<protein>
    <submittedName>
        <fullName evidence="3">Uncharacterized protein</fullName>
    </submittedName>
</protein>
<gene>
    <name evidence="3" type="ORF">CTI12_AA185960</name>
</gene>
<name>A0A2U1P6Z5_ARTAN</name>
<feature type="region of interest" description="Disordered" evidence="1">
    <location>
        <begin position="1"/>
        <end position="34"/>
    </location>
</feature>
<organism evidence="3 4">
    <name type="scientific">Artemisia annua</name>
    <name type="common">Sweet wormwood</name>
    <dbReference type="NCBI Taxonomy" id="35608"/>
    <lineage>
        <taxon>Eukaryota</taxon>
        <taxon>Viridiplantae</taxon>
        <taxon>Streptophyta</taxon>
        <taxon>Embryophyta</taxon>
        <taxon>Tracheophyta</taxon>
        <taxon>Spermatophyta</taxon>
        <taxon>Magnoliopsida</taxon>
        <taxon>eudicotyledons</taxon>
        <taxon>Gunneridae</taxon>
        <taxon>Pentapetalae</taxon>
        <taxon>asterids</taxon>
        <taxon>campanulids</taxon>
        <taxon>Asterales</taxon>
        <taxon>Asteraceae</taxon>
        <taxon>Asteroideae</taxon>
        <taxon>Anthemideae</taxon>
        <taxon>Artemisiinae</taxon>
        <taxon>Artemisia</taxon>
    </lineage>
</organism>
<keyword evidence="4" id="KW-1185">Reference proteome</keyword>
<evidence type="ECO:0000256" key="1">
    <source>
        <dbReference type="SAM" id="MobiDB-lite"/>
    </source>
</evidence>